<name>A0A0N4ZZQ3_PARTI</name>
<keyword evidence="1" id="KW-1185">Reference proteome</keyword>
<protein>
    <submittedName>
        <fullName evidence="2">Reverse transcriptase domain-containing protein</fullName>
    </submittedName>
</protein>
<sequence>MSDSLQTLLNMMSQHNDRMITIMTQQNEMLNTIKSLQSRLKNLELDLPDIPVITPKCGRIKSRRLNIQNNLGTPIITPYESNGEEEEARSNSAEFINHATKTTIYGKQY</sequence>
<evidence type="ECO:0000313" key="1">
    <source>
        <dbReference type="Proteomes" id="UP000038045"/>
    </source>
</evidence>
<organism evidence="1 2">
    <name type="scientific">Parastrongyloides trichosuri</name>
    <name type="common">Possum-specific nematode worm</name>
    <dbReference type="NCBI Taxonomy" id="131310"/>
    <lineage>
        <taxon>Eukaryota</taxon>
        <taxon>Metazoa</taxon>
        <taxon>Ecdysozoa</taxon>
        <taxon>Nematoda</taxon>
        <taxon>Chromadorea</taxon>
        <taxon>Rhabditida</taxon>
        <taxon>Tylenchina</taxon>
        <taxon>Panagrolaimomorpha</taxon>
        <taxon>Strongyloidoidea</taxon>
        <taxon>Strongyloididae</taxon>
        <taxon>Parastrongyloides</taxon>
    </lineage>
</organism>
<proteinExistence type="predicted"/>
<dbReference type="WBParaSite" id="PTRK_0001446250.1">
    <property type="protein sequence ID" value="PTRK_0001446250.1"/>
    <property type="gene ID" value="PTRK_0001446250"/>
</dbReference>
<accession>A0A0N4ZZQ3</accession>
<evidence type="ECO:0000313" key="2">
    <source>
        <dbReference type="WBParaSite" id="PTRK_0001446250.1"/>
    </source>
</evidence>
<dbReference type="Proteomes" id="UP000038045">
    <property type="component" value="Unplaced"/>
</dbReference>
<dbReference type="AlphaFoldDB" id="A0A0N4ZZQ3"/>
<reference evidence="2" key="1">
    <citation type="submission" date="2017-02" db="UniProtKB">
        <authorList>
            <consortium name="WormBaseParasite"/>
        </authorList>
    </citation>
    <scope>IDENTIFICATION</scope>
</reference>